<feature type="transmembrane region" description="Helical" evidence="1">
    <location>
        <begin position="397"/>
        <end position="414"/>
    </location>
</feature>
<dbReference type="PANTHER" id="PTHR34219">
    <property type="entry name" value="IRON-REGULATED INNER MEMBRANE PROTEIN-RELATED"/>
    <property type="match status" value="1"/>
</dbReference>
<dbReference type="EMBL" id="JABXXR010000027">
    <property type="protein sequence ID" value="NVN40122.1"/>
    <property type="molecule type" value="Genomic_DNA"/>
</dbReference>
<accession>A0A850PDV4</accession>
<proteinExistence type="predicted"/>
<comment type="caution">
    <text evidence="2">The sequence shown here is derived from an EMBL/GenBank/DDBJ whole genome shotgun (WGS) entry which is preliminary data.</text>
</comment>
<dbReference type="InterPro" id="IPR005625">
    <property type="entry name" value="PepSY-ass_TM"/>
</dbReference>
<organism evidence="2 3">
    <name type="scientific">Ameyamaea chiangmaiensis</name>
    <dbReference type="NCBI Taxonomy" id="442969"/>
    <lineage>
        <taxon>Bacteria</taxon>
        <taxon>Pseudomonadati</taxon>
        <taxon>Pseudomonadota</taxon>
        <taxon>Alphaproteobacteria</taxon>
        <taxon>Acetobacterales</taxon>
        <taxon>Acetobacteraceae</taxon>
        <taxon>Ameyamaea</taxon>
    </lineage>
</organism>
<sequence>MKSRDTVRARLGWLHAWLGFLGGVVLFAIFLSGSLAVFDAEITRWMQPDAPVASSLDPSPEALRAVAAQLDREWKRYPSAFLTLPGRRAPGLHILHYDGHVFSGPVFDVRDGHSVPLRRTDGGRLFFDLHFTLRGGTVPGVVLVDLAALVMLVGVVSGMALHCRALWADMLTFRPGAARVRAWLDMHLLTGVLFLPFVAMITYTGIALDPEPVFPVAGRVEAETPAPRPAVTPEPLDVVLPRVVRDAASTFGPDGAGFVLFAPQIISVYRADGRQLAMTRDRLDFARDDGHRLAAAGGHDEARGVISGLHMAQWASWPVRWLYFLSGLAGTALIGTGLVIFLMKRRDRFHALRVYRVGEGMTLATVIGLPLACSGYLYANRLLPPRLANRAALETDLFLMLWLGWTIVACVGALRQVARPLWRAGLVGLGGALVTLPLLDVCTRPVAGAVPTGVVAGVDGCALVVGVAALLTARRIGRAV</sequence>
<dbReference type="RefSeq" id="WP_176613094.1">
    <property type="nucleotide sequence ID" value="NZ_JABXXR010000027.1"/>
</dbReference>
<feature type="transmembrane region" description="Helical" evidence="1">
    <location>
        <begin position="146"/>
        <end position="167"/>
    </location>
</feature>
<evidence type="ECO:0000256" key="1">
    <source>
        <dbReference type="SAM" id="Phobius"/>
    </source>
</evidence>
<feature type="transmembrane region" description="Helical" evidence="1">
    <location>
        <begin position="188"/>
        <end position="208"/>
    </location>
</feature>
<feature type="transmembrane region" description="Helical" evidence="1">
    <location>
        <begin position="12"/>
        <end position="38"/>
    </location>
</feature>
<reference evidence="2 3" key="1">
    <citation type="submission" date="2020-06" db="EMBL/GenBank/DDBJ databases">
        <title>Description of novel acetic acid bacteria.</title>
        <authorList>
            <person name="Sombolestani A."/>
        </authorList>
    </citation>
    <scope>NUCLEOTIDE SEQUENCE [LARGE SCALE GENOMIC DNA]</scope>
    <source>
        <strain evidence="2 3">LMG 27010</strain>
    </source>
</reference>
<feature type="transmembrane region" description="Helical" evidence="1">
    <location>
        <begin position="451"/>
        <end position="473"/>
    </location>
</feature>
<name>A0A850PDV4_9PROT</name>
<dbReference type="PRINTS" id="PR00173">
    <property type="entry name" value="EDTRNSPORT"/>
</dbReference>
<feature type="transmembrane region" description="Helical" evidence="1">
    <location>
        <begin position="321"/>
        <end position="342"/>
    </location>
</feature>
<feature type="transmembrane region" description="Helical" evidence="1">
    <location>
        <begin position="354"/>
        <end position="377"/>
    </location>
</feature>
<feature type="transmembrane region" description="Helical" evidence="1">
    <location>
        <begin position="421"/>
        <end position="439"/>
    </location>
</feature>
<evidence type="ECO:0000313" key="2">
    <source>
        <dbReference type="EMBL" id="NVN40122.1"/>
    </source>
</evidence>
<dbReference type="PANTHER" id="PTHR34219:SF4">
    <property type="entry name" value="PEPSY DOMAIN-CONTAINING PROTEIN"/>
    <property type="match status" value="1"/>
</dbReference>
<evidence type="ECO:0000313" key="3">
    <source>
        <dbReference type="Proteomes" id="UP000585665"/>
    </source>
</evidence>
<keyword evidence="3" id="KW-1185">Reference proteome</keyword>
<dbReference type="Proteomes" id="UP000585665">
    <property type="component" value="Unassembled WGS sequence"/>
</dbReference>
<protein>
    <submittedName>
        <fullName evidence="2">PepSY domain-containing protein</fullName>
    </submittedName>
</protein>
<keyword evidence="1" id="KW-0472">Membrane</keyword>
<keyword evidence="1" id="KW-0812">Transmembrane</keyword>
<dbReference type="AlphaFoldDB" id="A0A850PDV4"/>
<gene>
    <name evidence="2" type="ORF">HUK82_06025</name>
</gene>
<keyword evidence="1" id="KW-1133">Transmembrane helix</keyword>
<dbReference type="Pfam" id="PF03929">
    <property type="entry name" value="PepSY_TM"/>
    <property type="match status" value="1"/>
</dbReference>